<feature type="transmembrane region" description="Helical" evidence="6">
    <location>
        <begin position="459"/>
        <end position="482"/>
    </location>
</feature>
<feature type="transmembrane region" description="Helical" evidence="6">
    <location>
        <begin position="526"/>
        <end position="544"/>
    </location>
</feature>
<feature type="region of interest" description="Disordered" evidence="5">
    <location>
        <begin position="191"/>
        <end position="232"/>
    </location>
</feature>
<feature type="transmembrane region" description="Helical" evidence="6">
    <location>
        <begin position="488"/>
        <end position="514"/>
    </location>
</feature>
<dbReference type="OrthoDB" id="448280at2759"/>
<accession>S7RKQ8</accession>
<proteinExistence type="predicted"/>
<keyword evidence="8" id="KW-1185">Reference proteome</keyword>
<name>S7RKQ8_GLOTA</name>
<protein>
    <submittedName>
        <fullName evidence="7">Zinc/iron permease</fullName>
    </submittedName>
</protein>
<feature type="region of interest" description="Disordered" evidence="5">
    <location>
        <begin position="254"/>
        <end position="273"/>
    </location>
</feature>
<feature type="region of interest" description="Disordered" evidence="5">
    <location>
        <begin position="136"/>
        <end position="157"/>
    </location>
</feature>
<dbReference type="RefSeq" id="XP_007868527.1">
    <property type="nucleotide sequence ID" value="XM_007870336.1"/>
</dbReference>
<comment type="subcellular location">
    <subcellularLocation>
        <location evidence="1">Membrane</location>
        <topology evidence="1">Multi-pass membrane protein</topology>
    </subcellularLocation>
</comment>
<evidence type="ECO:0000313" key="8">
    <source>
        <dbReference type="Proteomes" id="UP000030669"/>
    </source>
</evidence>
<evidence type="ECO:0000313" key="7">
    <source>
        <dbReference type="EMBL" id="EPQ53254.1"/>
    </source>
</evidence>
<evidence type="ECO:0000256" key="3">
    <source>
        <dbReference type="ARBA" id="ARBA00022989"/>
    </source>
</evidence>
<evidence type="ECO:0000256" key="4">
    <source>
        <dbReference type="ARBA" id="ARBA00023136"/>
    </source>
</evidence>
<keyword evidence="3 6" id="KW-1133">Transmembrane helix</keyword>
<keyword evidence="2 6" id="KW-0812">Transmembrane</keyword>
<evidence type="ECO:0000256" key="1">
    <source>
        <dbReference type="ARBA" id="ARBA00004141"/>
    </source>
</evidence>
<dbReference type="HOGENOM" id="CLU_027089_2_0_1"/>
<dbReference type="EMBL" id="KB469306">
    <property type="protein sequence ID" value="EPQ53254.1"/>
    <property type="molecule type" value="Genomic_DNA"/>
</dbReference>
<organism evidence="7 8">
    <name type="scientific">Gloeophyllum trabeum (strain ATCC 11539 / FP-39264 / Madison 617)</name>
    <name type="common">Brown rot fungus</name>
    <dbReference type="NCBI Taxonomy" id="670483"/>
    <lineage>
        <taxon>Eukaryota</taxon>
        <taxon>Fungi</taxon>
        <taxon>Dikarya</taxon>
        <taxon>Basidiomycota</taxon>
        <taxon>Agaricomycotina</taxon>
        <taxon>Agaricomycetes</taxon>
        <taxon>Gloeophyllales</taxon>
        <taxon>Gloeophyllaceae</taxon>
        <taxon>Gloeophyllum</taxon>
    </lineage>
</organism>
<dbReference type="Proteomes" id="UP000030669">
    <property type="component" value="Unassembled WGS sequence"/>
</dbReference>
<reference evidence="7 8" key="1">
    <citation type="journal article" date="2012" name="Science">
        <title>The Paleozoic origin of enzymatic lignin decomposition reconstructed from 31 fungal genomes.</title>
        <authorList>
            <person name="Floudas D."/>
            <person name="Binder M."/>
            <person name="Riley R."/>
            <person name="Barry K."/>
            <person name="Blanchette R.A."/>
            <person name="Henrissat B."/>
            <person name="Martinez A.T."/>
            <person name="Otillar R."/>
            <person name="Spatafora J.W."/>
            <person name="Yadav J.S."/>
            <person name="Aerts A."/>
            <person name="Benoit I."/>
            <person name="Boyd A."/>
            <person name="Carlson A."/>
            <person name="Copeland A."/>
            <person name="Coutinho P.M."/>
            <person name="de Vries R.P."/>
            <person name="Ferreira P."/>
            <person name="Findley K."/>
            <person name="Foster B."/>
            <person name="Gaskell J."/>
            <person name="Glotzer D."/>
            <person name="Gorecki P."/>
            <person name="Heitman J."/>
            <person name="Hesse C."/>
            <person name="Hori C."/>
            <person name="Igarashi K."/>
            <person name="Jurgens J.A."/>
            <person name="Kallen N."/>
            <person name="Kersten P."/>
            <person name="Kohler A."/>
            <person name="Kuees U."/>
            <person name="Kumar T.K.A."/>
            <person name="Kuo A."/>
            <person name="LaButti K."/>
            <person name="Larrondo L.F."/>
            <person name="Lindquist E."/>
            <person name="Ling A."/>
            <person name="Lombard V."/>
            <person name="Lucas S."/>
            <person name="Lundell T."/>
            <person name="Martin R."/>
            <person name="McLaughlin D.J."/>
            <person name="Morgenstern I."/>
            <person name="Morin E."/>
            <person name="Murat C."/>
            <person name="Nagy L.G."/>
            <person name="Nolan M."/>
            <person name="Ohm R.A."/>
            <person name="Patyshakuliyeva A."/>
            <person name="Rokas A."/>
            <person name="Ruiz-Duenas F.J."/>
            <person name="Sabat G."/>
            <person name="Salamov A."/>
            <person name="Samejima M."/>
            <person name="Schmutz J."/>
            <person name="Slot J.C."/>
            <person name="St John F."/>
            <person name="Stenlid J."/>
            <person name="Sun H."/>
            <person name="Sun S."/>
            <person name="Syed K."/>
            <person name="Tsang A."/>
            <person name="Wiebenga A."/>
            <person name="Young D."/>
            <person name="Pisabarro A."/>
            <person name="Eastwood D.C."/>
            <person name="Martin F."/>
            <person name="Cullen D."/>
            <person name="Grigoriev I.V."/>
            <person name="Hibbett D.S."/>
        </authorList>
    </citation>
    <scope>NUCLEOTIDE SEQUENCE [LARGE SCALE GENOMIC DNA]</scope>
    <source>
        <strain evidence="7 8">ATCC 11539</strain>
    </source>
</reference>
<dbReference type="InterPro" id="IPR003689">
    <property type="entry name" value="ZIP"/>
</dbReference>
<feature type="transmembrane region" description="Helical" evidence="6">
    <location>
        <begin position="67"/>
        <end position="89"/>
    </location>
</feature>
<dbReference type="GeneID" id="19302316"/>
<feature type="compositionally biased region" description="Acidic residues" evidence="5">
    <location>
        <begin position="312"/>
        <end position="321"/>
    </location>
</feature>
<evidence type="ECO:0000256" key="5">
    <source>
        <dbReference type="SAM" id="MobiDB-lite"/>
    </source>
</evidence>
<dbReference type="PANTHER" id="PTHR11040">
    <property type="entry name" value="ZINC/IRON TRANSPORTER"/>
    <property type="match status" value="1"/>
</dbReference>
<dbReference type="KEGG" id="gtr:GLOTRDRAFT_131528"/>
<evidence type="ECO:0000256" key="2">
    <source>
        <dbReference type="ARBA" id="ARBA00022692"/>
    </source>
</evidence>
<dbReference type="PANTHER" id="PTHR11040:SF44">
    <property type="entry name" value="PROTEIN ZNTC-RELATED"/>
    <property type="match status" value="1"/>
</dbReference>
<dbReference type="eggNOG" id="KOG1558">
    <property type="taxonomic scope" value="Eukaryota"/>
</dbReference>
<feature type="transmembrane region" description="Helical" evidence="6">
    <location>
        <begin position="101"/>
        <end position="122"/>
    </location>
</feature>
<dbReference type="AlphaFoldDB" id="S7RKQ8"/>
<feature type="transmembrane region" description="Helical" evidence="6">
    <location>
        <begin position="361"/>
        <end position="385"/>
    </location>
</feature>
<feature type="compositionally biased region" description="Polar residues" evidence="5">
    <location>
        <begin position="200"/>
        <end position="213"/>
    </location>
</feature>
<dbReference type="GO" id="GO:0005385">
    <property type="term" value="F:zinc ion transmembrane transporter activity"/>
    <property type="evidence" value="ECO:0007669"/>
    <property type="project" value="TreeGrafter"/>
</dbReference>
<evidence type="ECO:0000256" key="6">
    <source>
        <dbReference type="SAM" id="Phobius"/>
    </source>
</evidence>
<feature type="region of interest" description="Disordered" evidence="5">
    <location>
        <begin position="305"/>
        <end position="350"/>
    </location>
</feature>
<feature type="compositionally biased region" description="Basic residues" evidence="5">
    <location>
        <begin position="327"/>
        <end position="338"/>
    </location>
</feature>
<dbReference type="GO" id="GO:0005886">
    <property type="term" value="C:plasma membrane"/>
    <property type="evidence" value="ECO:0007669"/>
    <property type="project" value="TreeGrafter"/>
</dbReference>
<sequence>MRIAPPHPPSALSEPSHASATMRRAAEVDEALGARLGVVAIIFLVSLFAVSFPTLSKRVRVLRIPPIVFFVGKHFGTGVILSTAFVHLLQDAFDALADHPAGRFTGLIVLCSLLAIFLVEYISTSYVDTLQSYPSPPSSPPLASSPSSSTITEDQPDIDTSDLAAQGVYTLPASPAPARESTPLLAQTLPRSFRPHHPYRSTTPRSTLAQSQLLPARPSRKAQSEFFPSRRQSYHAHAHAHRGVEADIFSGGHHRHEPRAQHASHVGRRRRSLQAEELAGAFGAGGGRPHPHHPHQCEVDDERQIDGATEGGGEDALEESYDFGPLGHHHHDGGHGHGHGGGGWDEVGEGEVGEGIGRKRVVVGILVLQLGIMIHSLVIGLTLAITSGNGFTSLVFAIIFHQLFEGLSLGIRIAQLPTGEHPHAHPHAHSHPPQHSDTEAHSTTSKTPRARALRFLKPTLAVLFALTTPLGTLAGLLCFASSAPAALTGWMCALSAGMLIYAATVEMLAADFVMDPASWRAGWRRQALALGALLAGVAGMSLVGM</sequence>
<feature type="region of interest" description="Disordered" evidence="5">
    <location>
        <begin position="420"/>
        <end position="444"/>
    </location>
</feature>
<keyword evidence="4 6" id="KW-0472">Membrane</keyword>
<feature type="transmembrane region" description="Helical" evidence="6">
    <location>
        <begin position="32"/>
        <end position="55"/>
    </location>
</feature>
<gene>
    <name evidence="7" type="ORF">GLOTRDRAFT_131528</name>
</gene>
<dbReference type="OMA" id="MDAHLWR"/>
<dbReference type="STRING" id="670483.S7RKQ8"/>
<dbReference type="Pfam" id="PF02535">
    <property type="entry name" value="Zip"/>
    <property type="match status" value="2"/>
</dbReference>